<evidence type="ECO:0000313" key="4">
    <source>
        <dbReference type="EMBL" id="MBB2183981.1"/>
    </source>
</evidence>
<sequence>MSRASRREIKKAFQKDIVEFLKVQKHFLPDLIKELSAVRDPRHTSYTDYDIEEILYTVIMKNVCTISSMQDMTDKFNTEECAHNLCLILGKEEKEYLPHYVTINECLEKLDPEELQKFRKHIIKKLLRKRSFEHARFLGEYWMVIVDATQLFCFNEKIDEHCLRKTINKGTKDEKTYYYHNVLEAKIVLGDNLIISIATEFIENENEDVEKQDCERKAFKRLAKRLKKDYPRLPICILGDSLYACEPVFQICKDNRWGYLLRFKDGSIPSLAKEYQTIVGMGENEEKIIKEEKTHKRKARESVKHEMKWVSELYYEGHNLTVMELKIEKDGEPEGSFQWITGLPIRGKTAWEFAQTGRKRWKIENEGFNIQKNHRYDIEHANSLNYNAMKNHYLLTQIADVLLQLYENGIKGLREIKRTIKNISSDLLASFGRQLTREDISYTEKRTSLSIS</sequence>
<evidence type="ECO:0000313" key="6">
    <source>
        <dbReference type="EMBL" id="MBB2184418.1"/>
    </source>
</evidence>
<feature type="domain" description="H repeat-associated protein N-terminal" evidence="2">
    <location>
        <begin position="33"/>
        <end position="117"/>
    </location>
</feature>
<evidence type="ECO:0000313" key="5">
    <source>
        <dbReference type="EMBL" id="MBB2184306.1"/>
    </source>
</evidence>
<comment type="caution">
    <text evidence="3">The sequence shown here is derived from an EMBL/GenBank/DDBJ whole genome shotgun (WGS) entry which is preliminary data.</text>
</comment>
<dbReference type="GO" id="GO:0004803">
    <property type="term" value="F:transposase activity"/>
    <property type="evidence" value="ECO:0007669"/>
    <property type="project" value="InterPro"/>
</dbReference>
<dbReference type="GO" id="GO:0003677">
    <property type="term" value="F:DNA binding"/>
    <property type="evidence" value="ECO:0007669"/>
    <property type="project" value="InterPro"/>
</dbReference>
<dbReference type="EMBL" id="JACEGA010000001">
    <property type="protein sequence ID" value="MBB2184418.1"/>
    <property type="molecule type" value="Genomic_DNA"/>
</dbReference>
<dbReference type="InterPro" id="IPR012337">
    <property type="entry name" value="RNaseH-like_sf"/>
</dbReference>
<evidence type="ECO:0000259" key="2">
    <source>
        <dbReference type="Pfam" id="PF13808"/>
    </source>
</evidence>
<dbReference type="AlphaFoldDB" id="A0A839JY43"/>
<proteinExistence type="predicted"/>
<accession>A0A839JY43</accession>
<dbReference type="Pfam" id="PF13808">
    <property type="entry name" value="DDE_Tnp_1_assoc"/>
    <property type="match status" value="1"/>
</dbReference>
<organism evidence="3 7">
    <name type="scientific">Variimorphobacter saccharofermentans</name>
    <dbReference type="NCBI Taxonomy" id="2755051"/>
    <lineage>
        <taxon>Bacteria</taxon>
        <taxon>Bacillati</taxon>
        <taxon>Bacillota</taxon>
        <taxon>Clostridia</taxon>
        <taxon>Lachnospirales</taxon>
        <taxon>Lachnospiraceae</taxon>
        <taxon>Variimorphobacter</taxon>
    </lineage>
</organism>
<dbReference type="InterPro" id="IPR032806">
    <property type="entry name" value="YbfD_N"/>
</dbReference>
<dbReference type="Proteomes" id="UP000574276">
    <property type="component" value="Unassembled WGS sequence"/>
</dbReference>
<evidence type="ECO:0000259" key="1">
    <source>
        <dbReference type="Pfam" id="PF01609"/>
    </source>
</evidence>
<gene>
    <name evidence="3" type="ORF">H0486_05610</name>
    <name evidence="4" type="ORF">H0486_13960</name>
    <name evidence="5" type="ORF">H0486_15605</name>
    <name evidence="6" type="ORF">H0486_16175</name>
</gene>
<dbReference type="EMBL" id="JACEGA010000001">
    <property type="protein sequence ID" value="MBB2183981.1"/>
    <property type="molecule type" value="Genomic_DNA"/>
</dbReference>
<evidence type="ECO:0000313" key="3">
    <source>
        <dbReference type="EMBL" id="MBB2182350.1"/>
    </source>
</evidence>
<dbReference type="EMBL" id="JACEGA010000001">
    <property type="protein sequence ID" value="MBB2184306.1"/>
    <property type="molecule type" value="Genomic_DNA"/>
</dbReference>
<feature type="domain" description="Transposase IS4-like" evidence="1">
    <location>
        <begin position="215"/>
        <end position="398"/>
    </location>
</feature>
<dbReference type="GO" id="GO:0006313">
    <property type="term" value="P:DNA transposition"/>
    <property type="evidence" value="ECO:0007669"/>
    <property type="project" value="InterPro"/>
</dbReference>
<dbReference type="InterPro" id="IPR002559">
    <property type="entry name" value="Transposase_11"/>
</dbReference>
<dbReference type="EMBL" id="JACEGA010000001">
    <property type="protein sequence ID" value="MBB2182350.1"/>
    <property type="molecule type" value="Genomic_DNA"/>
</dbReference>
<dbReference type="RefSeq" id="WP_228352075.1">
    <property type="nucleotide sequence ID" value="NZ_JACEGA010000001.1"/>
</dbReference>
<dbReference type="SUPFAM" id="SSF53098">
    <property type="entry name" value="Ribonuclease H-like"/>
    <property type="match status" value="1"/>
</dbReference>
<evidence type="ECO:0000313" key="7">
    <source>
        <dbReference type="Proteomes" id="UP000574276"/>
    </source>
</evidence>
<keyword evidence="7" id="KW-1185">Reference proteome</keyword>
<reference evidence="3 7" key="1">
    <citation type="submission" date="2020-07" db="EMBL/GenBank/DDBJ databases">
        <title>Characterization and genome sequencing of isolate MD1, a novel member within the family Lachnospiraceae.</title>
        <authorList>
            <person name="Rettenmaier R."/>
            <person name="Di Bello L."/>
            <person name="Zinser C."/>
            <person name="Scheitz K."/>
            <person name="Liebl W."/>
            <person name="Zverlov V."/>
        </authorList>
    </citation>
    <scope>NUCLEOTIDE SEQUENCE [LARGE SCALE GENOMIC DNA]</scope>
    <source>
        <strain evidence="3 7">MD1</strain>
    </source>
</reference>
<name>A0A839JY43_9FIRM</name>
<dbReference type="Pfam" id="PF01609">
    <property type="entry name" value="DDE_Tnp_1"/>
    <property type="match status" value="1"/>
</dbReference>
<protein>
    <submittedName>
        <fullName evidence="3">Transposase family protein</fullName>
    </submittedName>
</protein>